<dbReference type="Gene3D" id="1.10.730.10">
    <property type="entry name" value="Isoleucyl-tRNA Synthetase, Domain 1"/>
    <property type="match status" value="1"/>
</dbReference>
<feature type="domain" description="Methionyl/Leucyl tRNA synthetase" evidence="13">
    <location>
        <begin position="141"/>
        <end position="370"/>
    </location>
</feature>
<dbReference type="InterPro" id="IPR009080">
    <property type="entry name" value="tRNAsynth_Ia_anticodon-bd"/>
</dbReference>
<comment type="similarity">
    <text evidence="12">Belongs to the class-I aminoacyl-tRNA synthetase family.</text>
</comment>
<keyword evidence="7 12" id="KW-0547">Nucleotide-binding</keyword>
<evidence type="ECO:0000256" key="5">
    <source>
        <dbReference type="ARBA" id="ARBA00022490"/>
    </source>
</evidence>
<evidence type="ECO:0000256" key="12">
    <source>
        <dbReference type="RuleBase" id="RU363039"/>
    </source>
</evidence>
<keyword evidence="8 12" id="KW-0067">ATP-binding</keyword>
<evidence type="ECO:0000256" key="7">
    <source>
        <dbReference type="ARBA" id="ARBA00022741"/>
    </source>
</evidence>
<keyword evidence="6 12" id="KW-0436">Ligase</keyword>
<dbReference type="InterPro" id="IPR015413">
    <property type="entry name" value="Methionyl/Leucyl_tRNA_Synth"/>
</dbReference>
<evidence type="ECO:0000256" key="8">
    <source>
        <dbReference type="ARBA" id="ARBA00022840"/>
    </source>
</evidence>
<evidence type="ECO:0000256" key="10">
    <source>
        <dbReference type="ARBA" id="ARBA00023146"/>
    </source>
</evidence>
<evidence type="ECO:0000256" key="2">
    <source>
        <dbReference type="ARBA" id="ARBA00004496"/>
    </source>
</evidence>
<comment type="caution">
    <text evidence="15">The sequence shown here is derived from an EMBL/GenBank/DDBJ whole genome shotgun (WGS) entry which is preliminary data.</text>
</comment>
<dbReference type="Gene3D" id="2.170.220.10">
    <property type="match status" value="1"/>
</dbReference>
<evidence type="ECO:0000256" key="9">
    <source>
        <dbReference type="ARBA" id="ARBA00022917"/>
    </source>
</evidence>
<dbReference type="AlphaFoldDB" id="A0A1G2HIS0"/>
<dbReference type="InterPro" id="IPR014758">
    <property type="entry name" value="Met-tRNA_synth"/>
</dbReference>
<evidence type="ECO:0000256" key="11">
    <source>
        <dbReference type="ARBA" id="ARBA00030904"/>
    </source>
</evidence>
<dbReference type="InterPro" id="IPR023457">
    <property type="entry name" value="Met-tRNA_synth_2"/>
</dbReference>
<dbReference type="Pfam" id="PF19303">
    <property type="entry name" value="Anticodon_3"/>
    <property type="match status" value="1"/>
</dbReference>
<dbReference type="EMBL" id="MHOJ01000036">
    <property type="protein sequence ID" value="OGZ61778.1"/>
    <property type="molecule type" value="Genomic_DNA"/>
</dbReference>
<sequence length="501" mass="56936">MDKFYITTAIDYPNAKPHIGHALEKLHADVIARYKRLCGYDVFFLTGTDEHGVKNVRAAQKAGISVAKFVDKNVEGFKELIKSLDISNDYFIRTTNKTLHWPAVRKLWRAFEKNKDIYKKEYEGLYCAGHEAFVTRKDLDKNGNCADHGTSPELVKEENYFFKLSRYAKRVHGLIKSGKLEIIPGERKNEILKFLEKKVEDISFSRPRKDLRWGIVVPGDKTQTIYVWADALTNYISALGWGTSSNAKFKKYWPADLHVIGKDILRFHAAYWPAMLLSAGVPLPKKIFVHGFVSVEGQKMSKTLGNIVDPIKIIKQYSSVDSPQTGADALRYYLLSEISPTKDGDFSQEKFEARYNGDLALGLGNFLARITSLGEKYLKKSISPDYTGIKTEIDNRFKAYEKAMETFNFPLAIKQAQALIAYGDKKINDSKLWVLARENEARFGVEIARVTTILATVARMLLPVIPSSCEKIFESIGVDPTSKKEWHFRFKKGKSLFPRLG</sequence>
<dbReference type="Proteomes" id="UP000178509">
    <property type="component" value="Unassembled WGS sequence"/>
</dbReference>
<protein>
    <recommendedName>
        <fullName evidence="4">Methionine--tRNA ligase</fullName>
        <ecNumber evidence="3">6.1.1.10</ecNumber>
    </recommendedName>
    <alternativeName>
        <fullName evidence="11">Methionyl-tRNA synthetase</fullName>
    </alternativeName>
</protein>
<proteinExistence type="inferred from homology"/>
<dbReference type="STRING" id="1802164.A3H51_01865"/>
<evidence type="ECO:0000256" key="4">
    <source>
        <dbReference type="ARBA" id="ARBA00018753"/>
    </source>
</evidence>
<reference evidence="15 16" key="1">
    <citation type="journal article" date="2016" name="Nat. Commun.">
        <title>Thousands of microbial genomes shed light on interconnected biogeochemical processes in an aquifer system.</title>
        <authorList>
            <person name="Anantharaman K."/>
            <person name="Brown C.T."/>
            <person name="Hug L.A."/>
            <person name="Sharon I."/>
            <person name="Castelle C.J."/>
            <person name="Probst A.J."/>
            <person name="Thomas B.C."/>
            <person name="Singh A."/>
            <person name="Wilkins M.J."/>
            <person name="Karaoz U."/>
            <person name="Brodie E.L."/>
            <person name="Williams K.H."/>
            <person name="Hubbard S.S."/>
            <person name="Banfield J.F."/>
        </authorList>
    </citation>
    <scope>NUCLEOTIDE SEQUENCE [LARGE SCALE GENOMIC DNA]</scope>
</reference>
<evidence type="ECO:0000256" key="1">
    <source>
        <dbReference type="ARBA" id="ARBA00003314"/>
    </source>
</evidence>
<gene>
    <name evidence="15" type="ORF">A3H51_01865</name>
</gene>
<dbReference type="NCBIfam" id="TIGR00398">
    <property type="entry name" value="metG"/>
    <property type="match status" value="1"/>
</dbReference>
<dbReference type="InterPro" id="IPR001412">
    <property type="entry name" value="aa-tRNA-synth_I_CS"/>
</dbReference>
<feature type="domain" description="Methionyl/Leucyl tRNA synthetase" evidence="13">
    <location>
        <begin position="5"/>
        <end position="138"/>
    </location>
</feature>
<dbReference type="InterPro" id="IPR033911">
    <property type="entry name" value="MetRS_core"/>
</dbReference>
<dbReference type="PANTHER" id="PTHR43326">
    <property type="entry name" value="METHIONYL-TRNA SYNTHETASE"/>
    <property type="match status" value="1"/>
</dbReference>
<dbReference type="FunFam" id="2.170.220.10:FF:000003">
    <property type="entry name" value="Methionine--tRNA ligase"/>
    <property type="match status" value="1"/>
</dbReference>
<dbReference type="Pfam" id="PF09334">
    <property type="entry name" value="tRNA-synt_1g"/>
    <property type="match status" value="2"/>
</dbReference>
<name>A0A1G2HIS0_9BACT</name>
<comment type="subcellular location">
    <subcellularLocation>
        <location evidence="2">Cytoplasm</location>
    </subcellularLocation>
</comment>
<organism evidence="15 16">
    <name type="scientific">Candidatus Spechtbacteria bacterium RIFCSPLOWO2_02_FULL_38_8</name>
    <dbReference type="NCBI Taxonomy" id="1802164"/>
    <lineage>
        <taxon>Bacteria</taxon>
        <taxon>Candidatus Spechtiibacteriota</taxon>
    </lineage>
</organism>
<evidence type="ECO:0000313" key="16">
    <source>
        <dbReference type="Proteomes" id="UP000178509"/>
    </source>
</evidence>
<dbReference type="GO" id="GO:0005737">
    <property type="term" value="C:cytoplasm"/>
    <property type="evidence" value="ECO:0007669"/>
    <property type="project" value="UniProtKB-SubCell"/>
</dbReference>
<dbReference type="GO" id="GO:0006431">
    <property type="term" value="P:methionyl-tRNA aminoacylation"/>
    <property type="evidence" value="ECO:0007669"/>
    <property type="project" value="InterPro"/>
</dbReference>
<keyword evidence="5" id="KW-0963">Cytoplasm</keyword>
<dbReference type="PROSITE" id="PS00178">
    <property type="entry name" value="AA_TRNA_LIGASE_I"/>
    <property type="match status" value="1"/>
</dbReference>
<keyword evidence="10 12" id="KW-0030">Aminoacyl-tRNA synthetase</keyword>
<dbReference type="PRINTS" id="PR01041">
    <property type="entry name" value="TRNASYNTHMET"/>
</dbReference>
<dbReference type="PANTHER" id="PTHR43326:SF1">
    <property type="entry name" value="METHIONINE--TRNA LIGASE, MITOCHONDRIAL"/>
    <property type="match status" value="1"/>
</dbReference>
<evidence type="ECO:0000259" key="13">
    <source>
        <dbReference type="Pfam" id="PF09334"/>
    </source>
</evidence>
<dbReference type="InterPro" id="IPR041872">
    <property type="entry name" value="Anticodon_Met"/>
</dbReference>
<dbReference type="SUPFAM" id="SSF47323">
    <property type="entry name" value="Anticodon-binding domain of a subclass of class I aminoacyl-tRNA synthetases"/>
    <property type="match status" value="1"/>
</dbReference>
<dbReference type="EC" id="6.1.1.10" evidence="3"/>
<evidence type="ECO:0000259" key="14">
    <source>
        <dbReference type="Pfam" id="PF19303"/>
    </source>
</evidence>
<keyword evidence="9 12" id="KW-0648">Protein biosynthesis</keyword>
<dbReference type="CDD" id="cd00814">
    <property type="entry name" value="MetRS_core"/>
    <property type="match status" value="1"/>
</dbReference>
<dbReference type="GO" id="GO:0004825">
    <property type="term" value="F:methionine-tRNA ligase activity"/>
    <property type="evidence" value="ECO:0007669"/>
    <property type="project" value="UniProtKB-EC"/>
</dbReference>
<dbReference type="InterPro" id="IPR014729">
    <property type="entry name" value="Rossmann-like_a/b/a_fold"/>
</dbReference>
<feature type="domain" description="Methionyl-tRNA synthetase anticodon-binding" evidence="14">
    <location>
        <begin position="389"/>
        <end position="486"/>
    </location>
</feature>
<evidence type="ECO:0000256" key="6">
    <source>
        <dbReference type="ARBA" id="ARBA00022598"/>
    </source>
</evidence>
<dbReference type="GO" id="GO:0005524">
    <property type="term" value="F:ATP binding"/>
    <property type="evidence" value="ECO:0007669"/>
    <property type="project" value="UniProtKB-KW"/>
</dbReference>
<accession>A0A1G2HIS0</accession>
<comment type="function">
    <text evidence="1">Is required not only for elongation of protein synthesis but also for the initiation of all mRNA translation through initiator tRNA(fMet) aminoacylation.</text>
</comment>
<evidence type="ECO:0000256" key="3">
    <source>
        <dbReference type="ARBA" id="ARBA00012838"/>
    </source>
</evidence>
<evidence type="ECO:0000313" key="15">
    <source>
        <dbReference type="EMBL" id="OGZ61778.1"/>
    </source>
</evidence>
<dbReference type="SUPFAM" id="SSF52374">
    <property type="entry name" value="Nucleotidylyl transferase"/>
    <property type="match status" value="1"/>
</dbReference>
<dbReference type="Gene3D" id="3.40.50.620">
    <property type="entry name" value="HUPs"/>
    <property type="match status" value="1"/>
</dbReference>